<proteinExistence type="predicted"/>
<evidence type="ECO:0000313" key="4">
    <source>
        <dbReference type="Proteomes" id="UP000596381"/>
    </source>
</evidence>
<protein>
    <submittedName>
        <fullName evidence="3">Putative spanin</fullName>
    </submittedName>
</protein>
<sequence length="199" mass="22026">MWTTLAGNRYFRCLIVILLIMLLVFGIYQAGKYVQKKINDTVAQVTNQITKNVQESLQKSLNEQMGGLQNQIDNNFSSINGKFDEQQQSINDTKLKLNNIGDVWLRVERVRTDAEHVSNAKGTGSKSTGSSGGSDGTYYAKLPDSNVQFLKGEAFRADQCAVRLGAAQQVIVQYKGAFEKYQSLVATYLAAAQIGEQTK</sequence>
<name>A0A7U0GBL4_9CAUD</name>
<dbReference type="Proteomes" id="UP000596381">
    <property type="component" value="Segment"/>
</dbReference>
<dbReference type="EMBL" id="MW394391">
    <property type="protein sequence ID" value="QQV92139.1"/>
    <property type="molecule type" value="Genomic_DNA"/>
</dbReference>
<feature type="region of interest" description="Disordered" evidence="1">
    <location>
        <begin position="115"/>
        <end position="134"/>
    </location>
</feature>
<feature type="transmembrane region" description="Helical" evidence="2">
    <location>
        <begin position="12"/>
        <end position="31"/>
    </location>
</feature>
<accession>A0A7U0GBL4</accession>
<evidence type="ECO:0000313" key="3">
    <source>
        <dbReference type="EMBL" id="QQV92139.1"/>
    </source>
</evidence>
<gene>
    <name evidence="3" type="ORF">vBKpMFBKp24_359</name>
</gene>
<keyword evidence="2" id="KW-1133">Transmembrane helix</keyword>
<reference evidence="3 4" key="1">
    <citation type="submission" date="2020-12" db="EMBL/GenBank/DDBJ databases">
        <title>Genomic characterization of four novel bacteriophages infecting Klebsiella pneumoniae.</title>
        <authorList>
            <person name="Estrada Bonilla B."/>
            <person name="Costa A.R."/>
            <person name="van Rossum T."/>
            <person name="Hagedoorn S."/>
            <person name="Wallinga H."/>
            <person name="Xiao M."/>
            <person name="Song W."/>
            <person name="Haas P.-J."/>
            <person name="Nobrega F.L."/>
            <person name="Brouns S.J.J."/>
        </authorList>
    </citation>
    <scope>NUCLEOTIDE SEQUENCE [LARGE SCALE GENOMIC DNA]</scope>
</reference>
<organism evidence="3 4">
    <name type="scientific">Klebsiella phage vB_KpM_FBKp24</name>
    <dbReference type="NCBI Taxonomy" id="2801834"/>
    <lineage>
        <taxon>Viruses</taxon>
        <taxon>Duplodnaviria</taxon>
        <taxon>Heunggongvirae</taxon>
        <taxon>Uroviricota</taxon>
        <taxon>Caudoviricetes</taxon>
        <taxon>Chimalliviridae</taxon>
        <taxon>Maaswegvirus</taxon>
        <taxon>Maaswegvirus Kp24</taxon>
    </lineage>
</organism>
<evidence type="ECO:0000256" key="1">
    <source>
        <dbReference type="SAM" id="MobiDB-lite"/>
    </source>
</evidence>
<keyword evidence="2" id="KW-0472">Membrane</keyword>
<keyword evidence="4" id="KW-1185">Reference proteome</keyword>
<evidence type="ECO:0000256" key="2">
    <source>
        <dbReference type="SAM" id="Phobius"/>
    </source>
</evidence>
<keyword evidence="2" id="KW-0812">Transmembrane</keyword>